<feature type="transmembrane region" description="Helical" evidence="1">
    <location>
        <begin position="156"/>
        <end position="176"/>
    </location>
</feature>
<keyword evidence="4" id="KW-1185">Reference proteome</keyword>
<protein>
    <submittedName>
        <fullName evidence="3">Uncharacterized protein</fullName>
    </submittedName>
</protein>
<proteinExistence type="predicted"/>
<comment type="caution">
    <text evidence="3">The sequence shown here is derived from an EMBL/GenBank/DDBJ whole genome shotgun (WGS) entry which is preliminary data.</text>
</comment>
<evidence type="ECO:0000256" key="2">
    <source>
        <dbReference type="SAM" id="SignalP"/>
    </source>
</evidence>
<keyword evidence="2" id="KW-0732">Signal</keyword>
<keyword evidence="1" id="KW-0472">Membrane</keyword>
<keyword evidence="1" id="KW-1133">Transmembrane helix</keyword>
<organism evidence="3 4">
    <name type="scientific">Littorina saxatilis</name>
    <dbReference type="NCBI Taxonomy" id="31220"/>
    <lineage>
        <taxon>Eukaryota</taxon>
        <taxon>Metazoa</taxon>
        <taxon>Spiralia</taxon>
        <taxon>Lophotrochozoa</taxon>
        <taxon>Mollusca</taxon>
        <taxon>Gastropoda</taxon>
        <taxon>Caenogastropoda</taxon>
        <taxon>Littorinimorpha</taxon>
        <taxon>Littorinoidea</taxon>
        <taxon>Littorinidae</taxon>
        <taxon>Littorina</taxon>
    </lineage>
</organism>
<feature type="signal peptide" evidence="2">
    <location>
        <begin position="1"/>
        <end position="22"/>
    </location>
</feature>
<evidence type="ECO:0000256" key="1">
    <source>
        <dbReference type="SAM" id="Phobius"/>
    </source>
</evidence>
<reference evidence="3 4" key="1">
    <citation type="submission" date="2024-02" db="EMBL/GenBank/DDBJ databases">
        <title>Chromosome-scale genome assembly of the rough periwinkle Littorina saxatilis.</title>
        <authorList>
            <person name="De Jode A."/>
            <person name="Faria R."/>
            <person name="Formenti G."/>
            <person name="Sims Y."/>
            <person name="Smith T.P."/>
            <person name="Tracey A."/>
            <person name="Wood J.M.D."/>
            <person name="Zagrodzka Z.B."/>
            <person name="Johannesson K."/>
            <person name="Butlin R.K."/>
            <person name="Leder E.H."/>
        </authorList>
    </citation>
    <scope>NUCLEOTIDE SEQUENCE [LARGE SCALE GENOMIC DNA]</scope>
    <source>
        <strain evidence="3">Snail1</strain>
        <tissue evidence="3">Muscle</tissue>
    </source>
</reference>
<evidence type="ECO:0000313" key="4">
    <source>
        <dbReference type="Proteomes" id="UP001374579"/>
    </source>
</evidence>
<accession>A0AAN9BE64</accession>
<dbReference type="EMBL" id="JBAMIC010000010">
    <property type="protein sequence ID" value="KAK7103059.1"/>
    <property type="molecule type" value="Genomic_DNA"/>
</dbReference>
<gene>
    <name evidence="3" type="ORF">V1264_021188</name>
</gene>
<evidence type="ECO:0000313" key="3">
    <source>
        <dbReference type="EMBL" id="KAK7103059.1"/>
    </source>
</evidence>
<sequence>MRRNFFPAFLAVYFFVTASIAAEKWSPHIWSRYSVARSVLEVHIAPPRAGASDYWVGAMTTDDQRIFVEKSKCVQKSDSEIIYEVKGFPTDRAKQYVVLVRARDVNGEFLSSYMSNKTAITIPPFDRAVITVPAPEKSAPTTGESSDDSPGFHVEIWIIIVCVVLFLLLVFIGVMLKVGRCWLLRRVGRPAAEAGQCEAVPLRDLRPPPSPTPAME</sequence>
<name>A0AAN9BE64_9CAEN</name>
<feature type="chain" id="PRO_5042938920" evidence="2">
    <location>
        <begin position="23"/>
        <end position="216"/>
    </location>
</feature>
<keyword evidence="1" id="KW-0812">Transmembrane</keyword>
<dbReference type="AlphaFoldDB" id="A0AAN9BE64"/>
<dbReference type="Proteomes" id="UP001374579">
    <property type="component" value="Unassembled WGS sequence"/>
</dbReference>